<evidence type="ECO:0000313" key="2">
    <source>
        <dbReference type="Proteomes" id="UP000095468"/>
    </source>
</evidence>
<dbReference type="Gene3D" id="3.40.50.300">
    <property type="entry name" value="P-loop containing nucleotide triphosphate hydrolases"/>
    <property type="match status" value="1"/>
</dbReference>
<dbReference type="Proteomes" id="UP000095468">
    <property type="component" value="Unassembled WGS sequence"/>
</dbReference>
<gene>
    <name evidence="1" type="ORF">ERS852381_01931</name>
</gene>
<dbReference type="RefSeq" id="WP_055287668.1">
    <property type="nucleotide sequence ID" value="NZ_CYYP01000033.1"/>
</dbReference>
<dbReference type="EMBL" id="CYYP01000033">
    <property type="protein sequence ID" value="CUO61389.1"/>
    <property type="molecule type" value="Genomic_DNA"/>
</dbReference>
<protein>
    <submittedName>
        <fullName evidence="1">Uncharacterized protein</fullName>
    </submittedName>
</protein>
<dbReference type="InterPro" id="IPR027417">
    <property type="entry name" value="P-loop_NTPase"/>
</dbReference>
<accession>A0A174GKF7</accession>
<sequence>MQADEITEVIKSYMQCDDIDLQALVLHGEWGSGKTYYCENDLKTALNKMDIKICRVSLFGVSNYEEALNRVIASCLPLSEKAVGGICAAISALVKNAIKAGSSMLNNKIEDLGIQFSLKPDLLLPLLDTKNALVIFDDCERSSFAHDDRTFLGFVNNMVENHGWHVMLVRNKPLSFEDENSVEKAIMSQILFEPDLQTLYQGLVKPRLQFPEHIDFDIDDAIIDGIKGSAINVRALSRSIPTINYVLSTSVLVDKTVKSSGRAQALSNFISYAVRASAGNTPKKPDTSNKAVNMIDNSEFIEYENYLLISKALAPLTEGGNVSPNAIEHSFKEYVIAENPESAADLEAQDIENQWFALPWLEDDQVKLLANQLELLLTEGRYSQGWFYKIIRIALNLIDLGFWDESFREKLLESLRLAANRDPKCNADKLRQERAMANDFYGMNADQIMDELISSVEKEESERALNRISLELSDVDGDTGNTLSDLFKEAIQSGYSRTILNVPAEYVAASIYEGTAASQMSLHSFFNRDIKKYSDSQSLTEAIEWLRSIDDRLVKIGFNSRMGQLRTECIRNDFKEAIEELDERAHHVSADSDTDI</sequence>
<evidence type="ECO:0000313" key="1">
    <source>
        <dbReference type="EMBL" id="CUO61389.1"/>
    </source>
</evidence>
<organism evidence="1 2">
    <name type="scientific">Collinsella aerofaciens</name>
    <dbReference type="NCBI Taxonomy" id="74426"/>
    <lineage>
        <taxon>Bacteria</taxon>
        <taxon>Bacillati</taxon>
        <taxon>Actinomycetota</taxon>
        <taxon>Coriobacteriia</taxon>
        <taxon>Coriobacteriales</taxon>
        <taxon>Coriobacteriaceae</taxon>
        <taxon>Collinsella</taxon>
    </lineage>
</organism>
<name>A0A174GKF7_9ACTN</name>
<proteinExistence type="predicted"/>
<reference evidence="1 2" key="1">
    <citation type="submission" date="2015-09" db="EMBL/GenBank/DDBJ databases">
        <authorList>
            <consortium name="Pathogen Informatics"/>
        </authorList>
    </citation>
    <scope>NUCLEOTIDE SEQUENCE [LARGE SCALE GENOMIC DNA]</scope>
    <source>
        <strain evidence="1 2">2789STDY5608823</strain>
    </source>
</reference>
<dbReference type="AlphaFoldDB" id="A0A174GKF7"/>